<protein>
    <recommendedName>
        <fullName evidence="9">DUF4870 domain-containing protein</fullName>
    </recommendedName>
</protein>
<evidence type="ECO:0000313" key="7">
    <source>
        <dbReference type="EMBL" id="KAA0011489.1"/>
    </source>
</evidence>
<proteinExistence type="predicted"/>
<evidence type="ECO:0000256" key="3">
    <source>
        <dbReference type="ARBA" id="ARBA00022989"/>
    </source>
</evidence>
<dbReference type="AlphaFoldDB" id="A0A7V7FYM8"/>
<name>A0A7V7FYM8_9GAMM</name>
<dbReference type="Proteomes" id="UP000486760">
    <property type="component" value="Unassembled WGS sequence"/>
</dbReference>
<sequence>MNDNPQHNNASDRHVVTEPGGTPDTTLPLVVYALYLAGIVTGGVTALVGIVMAYVYRGNGPHWFDEHYRYQIRTFWLAMLYFAISGLLMLIMIGFVTWLLVVVWLVVRCVKGMKRLQEHREPDNVDAWLL</sequence>
<evidence type="ECO:0008006" key="9">
    <source>
        <dbReference type="Google" id="ProtNLM"/>
    </source>
</evidence>
<organism evidence="7 8">
    <name type="scientific">Billgrantia pellis</name>
    <dbReference type="NCBI Taxonomy" id="2606936"/>
    <lineage>
        <taxon>Bacteria</taxon>
        <taxon>Pseudomonadati</taxon>
        <taxon>Pseudomonadota</taxon>
        <taxon>Gammaproteobacteria</taxon>
        <taxon>Oceanospirillales</taxon>
        <taxon>Halomonadaceae</taxon>
        <taxon>Billgrantia</taxon>
    </lineage>
</organism>
<comment type="subcellular location">
    <subcellularLocation>
        <location evidence="1">Membrane</location>
        <topology evidence="1">Multi-pass membrane protein</topology>
    </subcellularLocation>
</comment>
<comment type="caution">
    <text evidence="7">The sequence shown here is derived from an EMBL/GenBank/DDBJ whole genome shotgun (WGS) entry which is preliminary data.</text>
</comment>
<evidence type="ECO:0000256" key="4">
    <source>
        <dbReference type="ARBA" id="ARBA00023136"/>
    </source>
</evidence>
<reference evidence="7 8" key="1">
    <citation type="submission" date="2019-08" db="EMBL/GenBank/DDBJ databases">
        <title>Bioinformatics analysis of the strain L3 and L5.</title>
        <authorList>
            <person name="Li X."/>
        </authorList>
    </citation>
    <scope>NUCLEOTIDE SEQUENCE [LARGE SCALE GENOMIC DNA]</scope>
    <source>
        <strain evidence="7 8">L5</strain>
    </source>
</reference>
<keyword evidence="8" id="KW-1185">Reference proteome</keyword>
<feature type="region of interest" description="Disordered" evidence="5">
    <location>
        <begin position="1"/>
        <end position="20"/>
    </location>
</feature>
<evidence type="ECO:0000256" key="1">
    <source>
        <dbReference type="ARBA" id="ARBA00004141"/>
    </source>
</evidence>
<evidence type="ECO:0000313" key="8">
    <source>
        <dbReference type="Proteomes" id="UP000486760"/>
    </source>
</evidence>
<gene>
    <name evidence="7" type="ORF">F0A17_13395</name>
</gene>
<keyword evidence="4 6" id="KW-0472">Membrane</keyword>
<evidence type="ECO:0000256" key="2">
    <source>
        <dbReference type="ARBA" id="ARBA00022692"/>
    </source>
</evidence>
<accession>A0A7V7FYM8</accession>
<evidence type="ECO:0000256" key="5">
    <source>
        <dbReference type="SAM" id="MobiDB-lite"/>
    </source>
</evidence>
<keyword evidence="3 6" id="KW-1133">Transmembrane helix</keyword>
<dbReference type="EMBL" id="VTPY01000005">
    <property type="protein sequence ID" value="KAA0011489.1"/>
    <property type="molecule type" value="Genomic_DNA"/>
</dbReference>
<evidence type="ECO:0000256" key="6">
    <source>
        <dbReference type="SAM" id="Phobius"/>
    </source>
</evidence>
<keyword evidence="2 6" id="KW-0812">Transmembrane</keyword>
<feature type="transmembrane region" description="Helical" evidence="6">
    <location>
        <begin position="29"/>
        <end position="56"/>
    </location>
</feature>
<dbReference type="Pfam" id="PF09685">
    <property type="entry name" value="MamF_MmsF"/>
    <property type="match status" value="1"/>
</dbReference>
<feature type="transmembrane region" description="Helical" evidence="6">
    <location>
        <begin position="76"/>
        <end position="107"/>
    </location>
</feature>
<dbReference type="InterPro" id="IPR019109">
    <property type="entry name" value="MamF_MmsF"/>
</dbReference>